<organism evidence="3 4">
    <name type="scientific">Microbacterium istanbulense</name>
    <dbReference type="NCBI Taxonomy" id="3122049"/>
    <lineage>
        <taxon>Bacteria</taxon>
        <taxon>Bacillati</taxon>
        <taxon>Actinomycetota</taxon>
        <taxon>Actinomycetes</taxon>
        <taxon>Micrococcales</taxon>
        <taxon>Microbacteriaceae</taxon>
        <taxon>Microbacterium</taxon>
    </lineage>
</organism>
<dbReference type="EMBL" id="JBBDGN010000003">
    <property type="protein sequence ID" value="MEJ1091085.1"/>
    <property type="molecule type" value="Genomic_DNA"/>
</dbReference>
<dbReference type="PANTHER" id="PTHR22916:SF3">
    <property type="entry name" value="UDP-GLCNAC:BETAGAL BETA-1,3-N-ACETYLGLUCOSAMINYLTRANSFERASE-LIKE PROTEIN 1"/>
    <property type="match status" value="1"/>
</dbReference>
<dbReference type="SUPFAM" id="SSF53448">
    <property type="entry name" value="Nucleotide-diphospho-sugar transferases"/>
    <property type="match status" value="1"/>
</dbReference>
<dbReference type="InterPro" id="IPR054028">
    <property type="entry name" value="TarS/TarP_linker"/>
</dbReference>
<feature type="domain" description="Glycosyltransferase 2-like" evidence="1">
    <location>
        <begin position="7"/>
        <end position="127"/>
    </location>
</feature>
<dbReference type="RefSeq" id="WP_337318281.1">
    <property type="nucleotide sequence ID" value="NZ_JBBDGN010000003.1"/>
</dbReference>
<dbReference type="InterPro" id="IPR029044">
    <property type="entry name" value="Nucleotide-diphossugar_trans"/>
</dbReference>
<evidence type="ECO:0000313" key="4">
    <source>
        <dbReference type="Proteomes" id="UP001366085"/>
    </source>
</evidence>
<evidence type="ECO:0000259" key="1">
    <source>
        <dbReference type="Pfam" id="PF00535"/>
    </source>
</evidence>
<dbReference type="Pfam" id="PF22181">
    <property type="entry name" value="TarS_linker"/>
    <property type="match status" value="1"/>
</dbReference>
<protein>
    <submittedName>
        <fullName evidence="3">Glycosyltransferase</fullName>
    </submittedName>
</protein>
<feature type="domain" description="TarS/TarP linker" evidence="2">
    <location>
        <begin position="226"/>
        <end position="324"/>
    </location>
</feature>
<dbReference type="InterPro" id="IPR001173">
    <property type="entry name" value="Glyco_trans_2-like"/>
</dbReference>
<accession>A0ABU8LIE4</accession>
<gene>
    <name evidence="3" type="ORF">WDU93_05205</name>
</gene>
<proteinExistence type="predicted"/>
<name>A0ABU8LIE4_9MICO</name>
<sequence length="631" mass="70454">MPTPKISLVIATYRSGEALDALVESLDRQSLPSAEWEAIFVDDGSPDDTFDRLTAFASTRPHFRVEQIENSGWPCRPRNTGMDLASGEYIGFMDHDDELFPDALRNAYAYAKAHGADALNGKEARTDDSGWSLDSLAKDMPQVLGRELPFGALTPTNPHKLYRLSFLREHGIRFREGGRVLWEDIFFNIDVLRHAEVISTLASTPYYHWRTTTGSGSTTFRRAKAEWWHWLTEVVRAIDDRLVDPKLAAERRALRDHQYRARLLESFNTYYPERSPEARKTIFEHARRLQLDHFPEEEDARLSVSNRLRAHLLRAGHPHAMDRLVRDDPFLVATATTTSQPRWADGALELEVESTWRTPSGDTPALRRSGSRVFKALPAEYHRVFEDGTLDVTDEVSRTTVEVGLRSASTSVAWLAPTDTEPWVSPDDSPRFGARGRALIDPRTAALGQPLARERWLISARCTMADHHAQPAAISPAAPAVRLSEHDGLYAASTSVEGHLVLDLAPKASSIAELLHPTGRTERVGKLVRIEVVVSEVEGTAALELPLQVRGAHFSRGAALRARLLGGHADHDNTWRTITATLTGADRTAWVEFDATDVGYLKLGLRHPEATGIYQLSPDGLLRAAHPRRTR</sequence>
<keyword evidence="4" id="KW-1185">Reference proteome</keyword>
<dbReference type="Pfam" id="PF00535">
    <property type="entry name" value="Glycos_transf_2"/>
    <property type="match status" value="1"/>
</dbReference>
<comment type="caution">
    <text evidence="3">The sequence shown here is derived from an EMBL/GenBank/DDBJ whole genome shotgun (WGS) entry which is preliminary data.</text>
</comment>
<evidence type="ECO:0000313" key="3">
    <source>
        <dbReference type="EMBL" id="MEJ1091085.1"/>
    </source>
</evidence>
<reference evidence="3 4" key="1">
    <citation type="submission" date="2024-02" db="EMBL/GenBank/DDBJ databases">
        <authorList>
            <person name="Saticioglu I.B."/>
        </authorList>
    </citation>
    <scope>NUCLEOTIDE SEQUENCE [LARGE SCALE GENOMIC DNA]</scope>
    <source>
        <strain evidence="3 4">Mu-43</strain>
    </source>
</reference>
<dbReference type="Gene3D" id="3.90.550.10">
    <property type="entry name" value="Spore Coat Polysaccharide Biosynthesis Protein SpsA, Chain A"/>
    <property type="match status" value="1"/>
</dbReference>
<dbReference type="Proteomes" id="UP001366085">
    <property type="component" value="Unassembled WGS sequence"/>
</dbReference>
<dbReference type="PANTHER" id="PTHR22916">
    <property type="entry name" value="GLYCOSYLTRANSFERASE"/>
    <property type="match status" value="1"/>
</dbReference>
<evidence type="ECO:0000259" key="2">
    <source>
        <dbReference type="Pfam" id="PF22181"/>
    </source>
</evidence>